<gene>
    <name evidence="8" type="ORF">IFJ97_05895</name>
</gene>
<dbReference type="Gene3D" id="3.40.640.10">
    <property type="entry name" value="Type I PLP-dependent aspartate aminotransferase-like (Major domain)"/>
    <property type="match status" value="1"/>
</dbReference>
<reference evidence="8 9" key="1">
    <citation type="submission" date="2020-08" db="EMBL/GenBank/DDBJ databases">
        <title>Acidobacteriota in marine sediments use diverse sulfur dissimilation pathways.</title>
        <authorList>
            <person name="Wasmund K."/>
        </authorList>
    </citation>
    <scope>NUCLEOTIDE SEQUENCE [LARGE SCALE GENOMIC DNA]</scope>
    <source>
        <strain evidence="8">MAG AM3-A</strain>
    </source>
</reference>
<evidence type="ECO:0000313" key="9">
    <source>
        <dbReference type="Proteomes" id="UP000598633"/>
    </source>
</evidence>
<keyword evidence="3 6" id="KW-0032">Aminotransferase</keyword>
<feature type="domain" description="Aminotransferase class I/classII large" evidence="7">
    <location>
        <begin position="31"/>
        <end position="381"/>
    </location>
</feature>
<evidence type="ECO:0000256" key="3">
    <source>
        <dbReference type="ARBA" id="ARBA00022576"/>
    </source>
</evidence>
<dbReference type="Proteomes" id="UP000598633">
    <property type="component" value="Unassembled WGS sequence"/>
</dbReference>
<dbReference type="PANTHER" id="PTHR46383:SF1">
    <property type="entry name" value="ASPARTATE AMINOTRANSFERASE"/>
    <property type="match status" value="1"/>
</dbReference>
<comment type="similarity">
    <text evidence="2 6">Belongs to the class-I pyridoxal-phosphate-dependent aminotransferase family.</text>
</comment>
<dbReference type="SUPFAM" id="SSF53383">
    <property type="entry name" value="PLP-dependent transferases"/>
    <property type="match status" value="1"/>
</dbReference>
<dbReference type="InterPro" id="IPR015421">
    <property type="entry name" value="PyrdxlP-dep_Trfase_major"/>
</dbReference>
<dbReference type="GO" id="GO:0008483">
    <property type="term" value="F:transaminase activity"/>
    <property type="evidence" value="ECO:0007669"/>
    <property type="project" value="UniProtKB-KW"/>
</dbReference>
<evidence type="ECO:0000259" key="7">
    <source>
        <dbReference type="Pfam" id="PF00155"/>
    </source>
</evidence>
<dbReference type="InterPro" id="IPR050596">
    <property type="entry name" value="AspAT/PAT-like"/>
</dbReference>
<dbReference type="CDD" id="cd00609">
    <property type="entry name" value="AAT_like"/>
    <property type="match status" value="1"/>
</dbReference>
<dbReference type="AlphaFoldDB" id="A0A8J7C5J3"/>
<dbReference type="PROSITE" id="PS00105">
    <property type="entry name" value="AA_TRANSFER_CLASS_1"/>
    <property type="match status" value="1"/>
</dbReference>
<keyword evidence="4 6" id="KW-0808">Transferase</keyword>
<keyword evidence="5" id="KW-0663">Pyridoxal phosphate</keyword>
<evidence type="ECO:0000313" key="8">
    <source>
        <dbReference type="EMBL" id="MBD3870876.1"/>
    </source>
</evidence>
<evidence type="ECO:0000256" key="1">
    <source>
        <dbReference type="ARBA" id="ARBA00001933"/>
    </source>
</evidence>
<dbReference type="EC" id="2.6.1.-" evidence="6"/>
<dbReference type="GO" id="GO:0006520">
    <property type="term" value="P:amino acid metabolic process"/>
    <property type="evidence" value="ECO:0007669"/>
    <property type="project" value="InterPro"/>
</dbReference>
<protein>
    <recommendedName>
        <fullName evidence="6">Aminotransferase</fullName>
        <ecNumber evidence="6">2.6.1.-</ecNumber>
    </recommendedName>
</protein>
<evidence type="ECO:0000256" key="2">
    <source>
        <dbReference type="ARBA" id="ARBA00007441"/>
    </source>
</evidence>
<evidence type="ECO:0000256" key="4">
    <source>
        <dbReference type="ARBA" id="ARBA00022679"/>
    </source>
</evidence>
<dbReference type="InterPro" id="IPR015422">
    <property type="entry name" value="PyrdxlP-dep_Trfase_small"/>
</dbReference>
<dbReference type="EMBL" id="JACXWA010000100">
    <property type="protein sequence ID" value="MBD3870876.1"/>
    <property type="molecule type" value="Genomic_DNA"/>
</dbReference>
<organism evidence="8 9">
    <name type="scientific">Candidatus Sulfomarinibacter kjeldsenii</name>
    <dbReference type="NCBI Taxonomy" id="2885994"/>
    <lineage>
        <taxon>Bacteria</taxon>
        <taxon>Pseudomonadati</taxon>
        <taxon>Acidobacteriota</taxon>
        <taxon>Thermoanaerobaculia</taxon>
        <taxon>Thermoanaerobaculales</taxon>
        <taxon>Candidatus Sulfomarinibacteraceae</taxon>
        <taxon>Candidatus Sulfomarinibacter</taxon>
    </lineage>
</organism>
<dbReference type="GO" id="GO:0030170">
    <property type="term" value="F:pyridoxal phosphate binding"/>
    <property type="evidence" value="ECO:0007669"/>
    <property type="project" value="InterPro"/>
</dbReference>
<dbReference type="PANTHER" id="PTHR46383">
    <property type="entry name" value="ASPARTATE AMINOTRANSFERASE"/>
    <property type="match status" value="1"/>
</dbReference>
<evidence type="ECO:0000256" key="6">
    <source>
        <dbReference type="RuleBase" id="RU000481"/>
    </source>
</evidence>
<comment type="caution">
    <text evidence="8">The sequence shown here is derived from an EMBL/GenBank/DDBJ whole genome shotgun (WGS) entry which is preliminary data.</text>
</comment>
<dbReference type="InterPro" id="IPR004839">
    <property type="entry name" value="Aminotransferase_I/II_large"/>
</dbReference>
<evidence type="ECO:0000256" key="5">
    <source>
        <dbReference type="ARBA" id="ARBA00022898"/>
    </source>
</evidence>
<comment type="cofactor">
    <cofactor evidence="1 6">
        <name>pyridoxal 5'-phosphate</name>
        <dbReference type="ChEBI" id="CHEBI:597326"/>
    </cofactor>
</comment>
<dbReference type="InterPro" id="IPR004838">
    <property type="entry name" value="NHTrfase_class1_PyrdxlP-BS"/>
</dbReference>
<sequence>MSLSLIAKSIGESATLRLNEVAAILRAKGDPVIHLGGGEPKGKAPLDAILAATSLVNSGEVRYTPPDGIPALKQAIIRYTEDFYGWRPAPENVMASGGAKQAIMSALHAILDPQEEVIFPAPYWVSYPEMVKLVGAVPVPVEPEDGSFIPRIQDIEQVIGSYTKAVILNSPNNPSGAVYPAELIKDIVELCEKRGLWLIMDDIYHRLIYDGRKLVNPYDFATDRTDNSKLIIINGVSKQYAMTGFRIGWAVANTKLIEVMTNIQGHETSGPSAVLQHAAAAAINGVQSSVDSLCTTLENNRNVLIQELKAFDGVRLEEPGGTFYSFPDFSHYDKNSVRLSEFLLEKVQVVTVPGIEFGKEGHLRLSFCGSIKDITQGIERIKWALDPNAPNELYIGERKLVRDWS</sequence>
<dbReference type="Gene3D" id="3.90.1150.10">
    <property type="entry name" value="Aspartate Aminotransferase, domain 1"/>
    <property type="match status" value="1"/>
</dbReference>
<proteinExistence type="inferred from homology"/>
<dbReference type="Pfam" id="PF00155">
    <property type="entry name" value="Aminotran_1_2"/>
    <property type="match status" value="1"/>
</dbReference>
<dbReference type="InterPro" id="IPR015424">
    <property type="entry name" value="PyrdxlP-dep_Trfase"/>
</dbReference>
<accession>A0A8J7C5J3</accession>
<name>A0A8J7C5J3_9BACT</name>